<reference evidence="1 2" key="1">
    <citation type="submission" date="2021-07" db="EMBL/GenBank/DDBJ databases">
        <title>Paenibacillus radiodurans sp. nov., isolated from the southeastern edge of Tengger Desert.</title>
        <authorList>
            <person name="Zhang G."/>
        </authorList>
    </citation>
    <scope>NUCLEOTIDE SEQUENCE [LARGE SCALE GENOMIC DNA]</scope>
    <source>
        <strain evidence="1 2">CCM 7311</strain>
    </source>
</reference>
<dbReference type="SUPFAM" id="SSF48150">
    <property type="entry name" value="DNA-glycosylase"/>
    <property type="match status" value="1"/>
</dbReference>
<dbReference type="NCBIfam" id="TIGR00624">
    <property type="entry name" value="tag"/>
    <property type="match status" value="1"/>
</dbReference>
<organism evidence="1 2">
    <name type="scientific">Paenibacillus sepulcri</name>
    <dbReference type="NCBI Taxonomy" id="359917"/>
    <lineage>
        <taxon>Bacteria</taxon>
        <taxon>Bacillati</taxon>
        <taxon>Bacillota</taxon>
        <taxon>Bacilli</taxon>
        <taxon>Bacillales</taxon>
        <taxon>Paenibacillaceae</taxon>
        <taxon>Paenibacillus</taxon>
    </lineage>
</organism>
<gene>
    <name evidence="1" type="ORF">K0U00_00765</name>
</gene>
<dbReference type="PANTHER" id="PTHR30037:SF4">
    <property type="entry name" value="DNA-3-METHYLADENINE GLYCOSYLASE I"/>
    <property type="match status" value="1"/>
</dbReference>
<name>A0ABS7BV92_9BACL</name>
<dbReference type="InterPro" id="IPR004597">
    <property type="entry name" value="Tag"/>
</dbReference>
<dbReference type="Proteomes" id="UP001519887">
    <property type="component" value="Unassembled WGS sequence"/>
</dbReference>
<evidence type="ECO:0000313" key="1">
    <source>
        <dbReference type="EMBL" id="MBW7452571.1"/>
    </source>
</evidence>
<dbReference type="RefSeq" id="WP_210045064.1">
    <property type="nucleotide sequence ID" value="NZ_JBHLVU010000019.1"/>
</dbReference>
<dbReference type="InterPro" id="IPR052891">
    <property type="entry name" value="DNA-3mA_glycosylase"/>
</dbReference>
<evidence type="ECO:0000313" key="2">
    <source>
        <dbReference type="Proteomes" id="UP001519887"/>
    </source>
</evidence>
<dbReference type="InterPro" id="IPR005019">
    <property type="entry name" value="Adenine_glyco"/>
</dbReference>
<dbReference type="InterPro" id="IPR011257">
    <property type="entry name" value="DNA_glycosylase"/>
</dbReference>
<accession>A0ABS7BV92</accession>
<dbReference type="EMBL" id="JAHZIK010000006">
    <property type="protein sequence ID" value="MBW7452571.1"/>
    <property type="molecule type" value="Genomic_DNA"/>
</dbReference>
<sequence length="190" mass="22178">MSVRCAWVNEDPLYMDYHDHEWGVPVHDDQKLFELLLLEGAQAGLSWYTVLKKREGYRRAFDGFDPDKVAEYDQDKVEELMEDGGIIRNRLKIQSAITNAQNFLKVREEFGSFDAYIWQFVGGIPIRNHWRNKSEVPATTTQSDAMSKDLKRRGFKFVGSTICYAFMQASGMVNDHTLDCEFMIREDFRK</sequence>
<comment type="caution">
    <text evidence="1">The sequence shown here is derived from an EMBL/GenBank/DDBJ whole genome shotgun (WGS) entry which is preliminary data.</text>
</comment>
<protein>
    <submittedName>
        <fullName evidence="1">DNA-3-methyladenine glycosylase I</fullName>
    </submittedName>
</protein>
<dbReference type="Pfam" id="PF03352">
    <property type="entry name" value="Adenine_glyco"/>
    <property type="match status" value="1"/>
</dbReference>
<dbReference type="Gene3D" id="1.10.340.30">
    <property type="entry name" value="Hypothetical protein, domain 2"/>
    <property type="match status" value="1"/>
</dbReference>
<dbReference type="PANTHER" id="PTHR30037">
    <property type="entry name" value="DNA-3-METHYLADENINE GLYCOSYLASE 1"/>
    <property type="match status" value="1"/>
</dbReference>
<keyword evidence="2" id="KW-1185">Reference proteome</keyword>
<proteinExistence type="predicted"/>